<evidence type="ECO:0000256" key="1">
    <source>
        <dbReference type="ARBA" id="ARBA00004508"/>
    </source>
</evidence>
<dbReference type="Gene3D" id="1.10.357.140">
    <property type="entry name" value="UbiA prenyltransferase"/>
    <property type="match status" value="1"/>
</dbReference>
<comment type="caution">
    <text evidence="11">The sequence shown here is derived from an EMBL/GenBank/DDBJ whole genome shotgun (WGS) entry which is preliminary data.</text>
</comment>
<keyword evidence="5 10" id="KW-0812">Transmembrane</keyword>
<keyword evidence="7 10" id="KW-1133">Transmembrane helix</keyword>
<dbReference type="InterPro" id="IPR000537">
    <property type="entry name" value="UbiA_prenyltransferase"/>
</dbReference>
<dbReference type="PROSITE" id="PS00051">
    <property type="entry name" value="RIBOSOMAL_L39E"/>
    <property type="match status" value="1"/>
</dbReference>
<accession>A0AAV0K688</accession>
<comment type="similarity">
    <text evidence="3">Belongs to the eukaryotic ribosomal protein eL39 family.</text>
</comment>
<dbReference type="FunFam" id="1.10.1620.10:FF:000001">
    <property type="entry name" value="60S ribosomal protein-like L39"/>
    <property type="match status" value="1"/>
</dbReference>
<evidence type="ECO:0000256" key="2">
    <source>
        <dbReference type="ARBA" id="ARBA00005985"/>
    </source>
</evidence>
<feature type="transmembrane region" description="Helical" evidence="10">
    <location>
        <begin position="247"/>
        <end position="267"/>
    </location>
</feature>
<evidence type="ECO:0000256" key="10">
    <source>
        <dbReference type="SAM" id="Phobius"/>
    </source>
</evidence>
<proteinExistence type="inferred from homology"/>
<dbReference type="PANTHER" id="PTHR43009:SF7">
    <property type="entry name" value="HOMOGENTISATE GERANYLGERANYLTRANSFERASE, CHLOROPLASTIC"/>
    <property type="match status" value="1"/>
</dbReference>
<dbReference type="Proteomes" id="UP001154282">
    <property type="component" value="Unassembled WGS sequence"/>
</dbReference>
<evidence type="ECO:0000313" key="11">
    <source>
        <dbReference type="EMBL" id="CAI0416533.1"/>
    </source>
</evidence>
<dbReference type="InterPro" id="IPR023626">
    <property type="entry name" value="Ribosomal_eL39_dom_sf"/>
</dbReference>
<evidence type="ECO:0000256" key="8">
    <source>
        <dbReference type="ARBA" id="ARBA00023136"/>
    </source>
</evidence>
<keyword evidence="6" id="KW-0689">Ribosomal protein</keyword>
<evidence type="ECO:0000256" key="7">
    <source>
        <dbReference type="ARBA" id="ARBA00022989"/>
    </source>
</evidence>
<feature type="transmembrane region" description="Helical" evidence="10">
    <location>
        <begin position="191"/>
        <end position="212"/>
    </location>
</feature>
<protein>
    <recommendedName>
        <fullName evidence="13">60S ribosomal protein L39</fullName>
    </recommendedName>
</protein>
<dbReference type="SUPFAM" id="SSF48662">
    <property type="entry name" value="Ribosomal protein L39e"/>
    <property type="match status" value="1"/>
</dbReference>
<keyword evidence="4" id="KW-0808">Transferase</keyword>
<evidence type="ECO:0000256" key="5">
    <source>
        <dbReference type="ARBA" id="ARBA00022692"/>
    </source>
</evidence>
<dbReference type="GO" id="GO:1990904">
    <property type="term" value="C:ribonucleoprotein complex"/>
    <property type="evidence" value="ECO:0007669"/>
    <property type="project" value="UniProtKB-KW"/>
</dbReference>
<dbReference type="NCBIfam" id="NF009525">
    <property type="entry name" value="PRK12887.1"/>
    <property type="match status" value="1"/>
</dbReference>
<dbReference type="AlphaFoldDB" id="A0AAV0K688"/>
<dbReference type="GO" id="GO:0005840">
    <property type="term" value="C:ribosome"/>
    <property type="evidence" value="ECO:0007669"/>
    <property type="project" value="UniProtKB-KW"/>
</dbReference>
<feature type="transmembrane region" description="Helical" evidence="10">
    <location>
        <begin position="218"/>
        <end position="235"/>
    </location>
</feature>
<dbReference type="FunFam" id="1.10.357.140:FF:000011">
    <property type="entry name" value="Homogentisate phytyltransferase 1"/>
    <property type="match status" value="1"/>
</dbReference>
<dbReference type="Gene3D" id="1.10.1620.10">
    <property type="entry name" value="Ribosomal protein L39e"/>
    <property type="match status" value="1"/>
</dbReference>
<keyword evidence="12" id="KW-1185">Reference proteome</keyword>
<comment type="subcellular location">
    <subcellularLocation>
        <location evidence="1">Plastid</location>
        <location evidence="1">Chloroplast membrane</location>
        <topology evidence="1">Multi-pass membrane protein</topology>
    </subcellularLocation>
</comment>
<sequence>MRTAAAASSHLVTLPSWHDKRLHNNLHPACCVKLRTKDHHQVVAMNRNESRLHKASKFGCNSATRGICRRCSRQVVFSKAGVSLQEGFGSFREDEGSWHSSLTSGVVEKLEAFYRFSRPHTVIGTVIGITSVSLLPLQTSSEISPAFVMGLIKAVVPSVCMNIYVVGLNQLFDVEIDKVNKPTLPLASGEFSMATGVTIVAASLITSIYMGVKFQSPPLLAALLISFLLGSAYSVELPLMRWKRHAFLAASCILIVRAVVVQLAFFIHMQKFVLGKPVAITRTLVFATAFMCFFSAVIALFKDIPDLDGDRDFGIQSFTVKLGQEKVAGHSTLAVMLWLQAQSVDLTTNTSITSFYMFIWKPSHKSFMIKKKLAKKMRQNRPIPYWIRMRTDNTIRYNAKRRHWRRTKLGF</sequence>
<dbReference type="GO" id="GO:0004659">
    <property type="term" value="F:prenyltransferase activity"/>
    <property type="evidence" value="ECO:0007669"/>
    <property type="project" value="InterPro"/>
</dbReference>
<dbReference type="EMBL" id="CAMGYJ010000005">
    <property type="protein sequence ID" value="CAI0416533.1"/>
    <property type="molecule type" value="Genomic_DNA"/>
</dbReference>
<evidence type="ECO:0000256" key="4">
    <source>
        <dbReference type="ARBA" id="ARBA00022679"/>
    </source>
</evidence>
<dbReference type="InterPro" id="IPR020083">
    <property type="entry name" value="Ribosomal_eL39_CS"/>
</dbReference>
<evidence type="ECO:0000313" key="12">
    <source>
        <dbReference type="Proteomes" id="UP001154282"/>
    </source>
</evidence>
<dbReference type="PANTHER" id="PTHR43009">
    <property type="entry name" value="HOMOGENTISATE SOLANESYLTRANSFERASE, CHLOROPLASTIC"/>
    <property type="match status" value="1"/>
</dbReference>
<dbReference type="InterPro" id="IPR044878">
    <property type="entry name" value="UbiA_sf"/>
</dbReference>
<dbReference type="InterPro" id="IPR000077">
    <property type="entry name" value="Ribosomal_eL39"/>
</dbReference>
<name>A0AAV0K688_9ROSI</name>
<dbReference type="GO" id="GO:0003735">
    <property type="term" value="F:structural constituent of ribosome"/>
    <property type="evidence" value="ECO:0007669"/>
    <property type="project" value="InterPro"/>
</dbReference>
<keyword evidence="8 10" id="KW-0472">Membrane</keyword>
<dbReference type="GO" id="GO:0006412">
    <property type="term" value="P:translation"/>
    <property type="evidence" value="ECO:0007669"/>
    <property type="project" value="InterPro"/>
</dbReference>
<evidence type="ECO:0000256" key="9">
    <source>
        <dbReference type="ARBA" id="ARBA00023274"/>
    </source>
</evidence>
<gene>
    <name evidence="11" type="ORF">LITE_LOCUS17002</name>
</gene>
<dbReference type="Pfam" id="PF00832">
    <property type="entry name" value="Ribosomal_L39"/>
    <property type="match status" value="1"/>
</dbReference>
<comment type="similarity">
    <text evidence="2">Belongs to the UbiA prenyltransferase family.</text>
</comment>
<reference evidence="11" key="1">
    <citation type="submission" date="2022-08" db="EMBL/GenBank/DDBJ databases">
        <authorList>
            <person name="Gutierrez-Valencia J."/>
        </authorList>
    </citation>
    <scope>NUCLEOTIDE SEQUENCE</scope>
</reference>
<evidence type="ECO:0008006" key="13">
    <source>
        <dbReference type="Google" id="ProtNLM"/>
    </source>
</evidence>
<organism evidence="11 12">
    <name type="scientific">Linum tenue</name>
    <dbReference type="NCBI Taxonomy" id="586396"/>
    <lineage>
        <taxon>Eukaryota</taxon>
        <taxon>Viridiplantae</taxon>
        <taxon>Streptophyta</taxon>
        <taxon>Embryophyta</taxon>
        <taxon>Tracheophyta</taxon>
        <taxon>Spermatophyta</taxon>
        <taxon>Magnoliopsida</taxon>
        <taxon>eudicotyledons</taxon>
        <taxon>Gunneridae</taxon>
        <taxon>Pentapetalae</taxon>
        <taxon>rosids</taxon>
        <taxon>fabids</taxon>
        <taxon>Malpighiales</taxon>
        <taxon>Linaceae</taxon>
        <taxon>Linum</taxon>
    </lineage>
</organism>
<evidence type="ECO:0000256" key="6">
    <source>
        <dbReference type="ARBA" id="ARBA00022980"/>
    </source>
</evidence>
<dbReference type="GO" id="GO:0031969">
    <property type="term" value="C:chloroplast membrane"/>
    <property type="evidence" value="ECO:0007669"/>
    <property type="project" value="UniProtKB-SubCell"/>
</dbReference>
<evidence type="ECO:0000256" key="3">
    <source>
        <dbReference type="ARBA" id="ARBA00009339"/>
    </source>
</evidence>
<keyword evidence="9" id="KW-0687">Ribonucleoprotein</keyword>
<dbReference type="InterPro" id="IPR044502">
    <property type="entry name" value="AtHST-like"/>
</dbReference>
<dbReference type="CDD" id="cd13960">
    <property type="entry name" value="PT_UbiA_HPT1"/>
    <property type="match status" value="1"/>
</dbReference>
<dbReference type="Pfam" id="PF01040">
    <property type="entry name" value="UbiA"/>
    <property type="match status" value="1"/>
</dbReference>
<feature type="transmembrane region" description="Helical" evidence="10">
    <location>
        <begin position="279"/>
        <end position="301"/>
    </location>
</feature>